<proteinExistence type="predicted"/>
<dbReference type="Proteomes" id="UP000818603">
    <property type="component" value="Unassembled WGS sequence"/>
</dbReference>
<dbReference type="EMBL" id="VCJR02000003">
    <property type="protein sequence ID" value="NHK29165.1"/>
    <property type="molecule type" value="Genomic_DNA"/>
</dbReference>
<reference evidence="1" key="1">
    <citation type="journal article" date="2014" name="Int. J. Syst. Evol. Microbiol.">
        <title>Complete genome sequence of Corynebacterium casei LMG S-19264T (=DSM 44701T), isolated from a smear-ripened cheese.</title>
        <authorList>
            <consortium name="US DOE Joint Genome Institute (JGI-PGF)"/>
            <person name="Walter F."/>
            <person name="Albersmeier A."/>
            <person name="Kalinowski J."/>
            <person name="Ruckert C."/>
        </authorList>
    </citation>
    <scope>NUCLEOTIDE SEQUENCE</scope>
    <source>
        <strain evidence="1">CGMCC 1.14984</strain>
    </source>
</reference>
<evidence type="ECO:0000313" key="4">
    <source>
        <dbReference type="Proteomes" id="UP000818603"/>
    </source>
</evidence>
<protein>
    <submittedName>
        <fullName evidence="1">Uncharacterized protein</fullName>
    </submittedName>
</protein>
<reference evidence="1" key="3">
    <citation type="submission" date="2020-09" db="EMBL/GenBank/DDBJ databases">
        <authorList>
            <person name="Sun Q."/>
            <person name="Zhou Y."/>
        </authorList>
    </citation>
    <scope>NUCLEOTIDE SEQUENCE</scope>
    <source>
        <strain evidence="1">CGMCC 1.14984</strain>
    </source>
</reference>
<evidence type="ECO:0000313" key="3">
    <source>
        <dbReference type="Proteomes" id="UP000621856"/>
    </source>
</evidence>
<evidence type="ECO:0000313" key="2">
    <source>
        <dbReference type="EMBL" id="NHK29165.1"/>
    </source>
</evidence>
<gene>
    <name evidence="2" type="ORF">FF098_014690</name>
    <name evidence="1" type="ORF">GCM10011355_27620</name>
</gene>
<accession>A0A8J3A3E6</accession>
<name>A0A8J3A3E6_9PROT</name>
<dbReference type="AlphaFoldDB" id="A0A8J3A3E6"/>
<dbReference type="Proteomes" id="UP000621856">
    <property type="component" value="Unassembled WGS sequence"/>
</dbReference>
<dbReference type="RefSeq" id="WP_155141915.1">
    <property type="nucleotide sequence ID" value="NZ_BMGZ01000003.1"/>
</dbReference>
<dbReference type="EMBL" id="BMGZ01000003">
    <property type="protein sequence ID" value="GGI00107.1"/>
    <property type="molecule type" value="Genomic_DNA"/>
</dbReference>
<comment type="caution">
    <text evidence="1">The sequence shown here is derived from an EMBL/GenBank/DDBJ whole genome shotgun (WGS) entry which is preliminary data.</text>
</comment>
<evidence type="ECO:0000313" key="1">
    <source>
        <dbReference type="EMBL" id="GGI00107.1"/>
    </source>
</evidence>
<reference evidence="2 4" key="2">
    <citation type="submission" date="2020-02" db="EMBL/GenBank/DDBJ databases">
        <title>Genome sequence of Parvularcula flava strain NH6-79.</title>
        <authorList>
            <person name="Abdul Karim M.H."/>
            <person name="Lam M.Q."/>
            <person name="Chen S.J."/>
            <person name="Yahya A."/>
            <person name="Shahir S."/>
            <person name="Shamsir M.S."/>
            <person name="Chong C.S."/>
        </authorList>
    </citation>
    <scope>NUCLEOTIDE SEQUENCE [LARGE SCALE GENOMIC DNA]</scope>
    <source>
        <strain evidence="2 4">NH6-79</strain>
    </source>
</reference>
<organism evidence="1 3">
    <name type="scientific">Aquisalinus luteolus</name>
    <dbReference type="NCBI Taxonomy" id="1566827"/>
    <lineage>
        <taxon>Bacteria</taxon>
        <taxon>Pseudomonadati</taxon>
        <taxon>Pseudomonadota</taxon>
        <taxon>Alphaproteobacteria</taxon>
        <taxon>Parvularculales</taxon>
        <taxon>Parvularculaceae</taxon>
        <taxon>Aquisalinus</taxon>
    </lineage>
</organism>
<sequence length="159" mass="17149">MSITVAFQEWLRSRKDAGESDKSIAAGVVSESSIRSLRGRSSGGPNLRTVELLCQAHGIDAAEMLGLSQSAAGTATHEQLAAALAITIRLVAADAQKRGSLEDLAALPLANNEWLTEVTRRFRLIVRLIVEENVDPEDIPAYLRAGKAYLEEYRETSGG</sequence>
<keyword evidence="4" id="KW-1185">Reference proteome</keyword>